<evidence type="ECO:0000313" key="9">
    <source>
        <dbReference type="EMBL" id="RMX35526.1"/>
    </source>
</evidence>
<dbReference type="GO" id="GO:0005840">
    <property type="term" value="C:ribosome"/>
    <property type="evidence" value="ECO:0007669"/>
    <property type="project" value="UniProtKB-KW"/>
</dbReference>
<evidence type="ECO:0000256" key="6">
    <source>
        <dbReference type="ARBA" id="ARBA00035275"/>
    </source>
</evidence>
<organism evidence="9 10">
    <name type="scientific">Pocillopora damicornis</name>
    <name type="common">Cauliflower coral</name>
    <name type="synonym">Millepora damicornis</name>
    <dbReference type="NCBI Taxonomy" id="46731"/>
    <lineage>
        <taxon>Eukaryota</taxon>
        <taxon>Metazoa</taxon>
        <taxon>Cnidaria</taxon>
        <taxon>Anthozoa</taxon>
        <taxon>Hexacorallia</taxon>
        <taxon>Scleractinia</taxon>
        <taxon>Astrocoeniina</taxon>
        <taxon>Pocilloporidae</taxon>
        <taxon>Pocillopora</taxon>
    </lineage>
</organism>
<dbReference type="GO" id="GO:0005739">
    <property type="term" value="C:mitochondrion"/>
    <property type="evidence" value="ECO:0007669"/>
    <property type="project" value="UniProtKB-SubCell"/>
</dbReference>
<feature type="transmembrane region" description="Helical" evidence="8">
    <location>
        <begin position="12"/>
        <end position="39"/>
    </location>
</feature>
<keyword evidence="8" id="KW-1133">Transmembrane helix</keyword>
<gene>
    <name evidence="9" type="ORF">pdam_00003833</name>
</gene>
<dbReference type="GO" id="GO:0006412">
    <property type="term" value="P:translation"/>
    <property type="evidence" value="ECO:0007669"/>
    <property type="project" value="InterPro"/>
</dbReference>
<dbReference type="EMBL" id="RCHS01004356">
    <property type="protein sequence ID" value="RMX35526.1"/>
    <property type="molecule type" value="Genomic_DNA"/>
</dbReference>
<keyword evidence="4" id="KW-0496">Mitochondrion</keyword>
<dbReference type="STRING" id="46731.A0A3M6T4R1"/>
<evidence type="ECO:0000256" key="7">
    <source>
        <dbReference type="ARBA" id="ARBA00035436"/>
    </source>
</evidence>
<dbReference type="InterPro" id="IPR038584">
    <property type="entry name" value="Ribosomal_bL33_sf"/>
</dbReference>
<comment type="similarity">
    <text evidence="2">Belongs to the bacterial ribosomal protein bL33 family.</text>
</comment>
<comment type="subcellular location">
    <subcellularLocation>
        <location evidence="1">Mitochondrion</location>
    </subcellularLocation>
</comment>
<evidence type="ECO:0000256" key="1">
    <source>
        <dbReference type="ARBA" id="ARBA00004173"/>
    </source>
</evidence>
<keyword evidence="5" id="KW-0687">Ribonucleoprotein</keyword>
<name>A0A3M6T4R1_POCDA</name>
<dbReference type="GO" id="GO:1990904">
    <property type="term" value="C:ribonucleoprotein complex"/>
    <property type="evidence" value="ECO:0007669"/>
    <property type="project" value="UniProtKB-KW"/>
</dbReference>
<dbReference type="NCBIfam" id="TIGR01023">
    <property type="entry name" value="rpmG_bact"/>
    <property type="match status" value="1"/>
</dbReference>
<evidence type="ECO:0000256" key="3">
    <source>
        <dbReference type="ARBA" id="ARBA00022980"/>
    </source>
</evidence>
<dbReference type="InterPro" id="IPR011332">
    <property type="entry name" value="Ribosomal_zn-bd"/>
</dbReference>
<keyword evidence="10" id="KW-1185">Reference proteome</keyword>
<comment type="caution">
    <text evidence="9">The sequence shown here is derived from an EMBL/GenBank/DDBJ whole genome shotgun (WGS) entry which is preliminary data.</text>
</comment>
<dbReference type="InterPro" id="IPR001705">
    <property type="entry name" value="Ribosomal_bL33"/>
</dbReference>
<feature type="transmembrane region" description="Helical" evidence="8">
    <location>
        <begin position="51"/>
        <end position="70"/>
    </location>
</feature>
<dbReference type="PANTHER" id="PTHR47037:SF1">
    <property type="entry name" value="LARGE RIBOSOMAL SUBUNIT PROTEIN BL33M"/>
    <property type="match status" value="1"/>
</dbReference>
<evidence type="ECO:0000256" key="4">
    <source>
        <dbReference type="ARBA" id="ARBA00023128"/>
    </source>
</evidence>
<sequence length="104" mass="12212">MLLSTSRSKYILFVPCRLVAFCLFISKIVFSLLICSGQVKIKVSDLSLWHFNWRIIVQLVSMAGTGYYYMMSRNRLKPKLEFMKYDPIVNKHVLFVEQKVKKGK</sequence>
<evidence type="ECO:0000256" key="5">
    <source>
        <dbReference type="ARBA" id="ARBA00023274"/>
    </source>
</evidence>
<proteinExistence type="inferred from homology"/>
<protein>
    <recommendedName>
        <fullName evidence="6">Large ribosomal subunit protein bL33m</fullName>
    </recommendedName>
    <alternativeName>
        <fullName evidence="7">39S ribosomal protein L33, mitochondrial</fullName>
    </alternativeName>
</protein>
<evidence type="ECO:0000313" key="10">
    <source>
        <dbReference type="Proteomes" id="UP000275408"/>
    </source>
</evidence>
<dbReference type="AlphaFoldDB" id="A0A3M6T4R1"/>
<accession>A0A3M6T4R1</accession>
<keyword evidence="8" id="KW-0812">Transmembrane</keyword>
<evidence type="ECO:0000256" key="8">
    <source>
        <dbReference type="SAM" id="Phobius"/>
    </source>
</evidence>
<dbReference type="SUPFAM" id="SSF57829">
    <property type="entry name" value="Zn-binding ribosomal proteins"/>
    <property type="match status" value="1"/>
</dbReference>
<dbReference type="InterPro" id="IPR052008">
    <property type="entry name" value="Mitoribosomal_protein_bL33"/>
</dbReference>
<reference evidence="9 10" key="1">
    <citation type="journal article" date="2018" name="Sci. Rep.">
        <title>Comparative analysis of the Pocillopora damicornis genome highlights role of immune system in coral evolution.</title>
        <authorList>
            <person name="Cunning R."/>
            <person name="Bay R.A."/>
            <person name="Gillette P."/>
            <person name="Baker A.C."/>
            <person name="Traylor-Knowles N."/>
        </authorList>
    </citation>
    <scope>NUCLEOTIDE SEQUENCE [LARGE SCALE GENOMIC DNA]</scope>
    <source>
        <strain evidence="9">RSMAS</strain>
        <tissue evidence="9">Whole animal</tissue>
    </source>
</reference>
<dbReference type="PANTHER" id="PTHR47037">
    <property type="entry name" value="39S RIBOSOMAL PROTEIN L33, MITOCHONDRIAL"/>
    <property type="match status" value="1"/>
</dbReference>
<dbReference type="Pfam" id="PF00471">
    <property type="entry name" value="Ribosomal_L33"/>
    <property type="match status" value="1"/>
</dbReference>
<dbReference type="Proteomes" id="UP000275408">
    <property type="component" value="Unassembled WGS sequence"/>
</dbReference>
<dbReference type="GO" id="GO:0003735">
    <property type="term" value="F:structural constituent of ribosome"/>
    <property type="evidence" value="ECO:0007669"/>
    <property type="project" value="InterPro"/>
</dbReference>
<keyword evidence="8" id="KW-0472">Membrane</keyword>
<keyword evidence="3" id="KW-0689">Ribosomal protein</keyword>
<evidence type="ECO:0000256" key="2">
    <source>
        <dbReference type="ARBA" id="ARBA00007596"/>
    </source>
</evidence>
<dbReference type="Gene3D" id="2.20.28.120">
    <property type="entry name" value="Ribosomal protein L33"/>
    <property type="match status" value="1"/>
</dbReference>